<dbReference type="Pfam" id="PF00196">
    <property type="entry name" value="GerE"/>
    <property type="match status" value="1"/>
</dbReference>
<dbReference type="InterPro" id="IPR016032">
    <property type="entry name" value="Sig_transdc_resp-reg_C-effctor"/>
</dbReference>
<dbReference type="Gene3D" id="2.60.40.10">
    <property type="entry name" value="Immunoglobulins"/>
    <property type="match status" value="1"/>
</dbReference>
<keyword evidence="2" id="KW-1133">Transmembrane helix</keyword>
<keyword evidence="1" id="KW-0175">Coiled coil</keyword>
<name>A0ABS8GPW0_9FLAO</name>
<dbReference type="EMBL" id="JAJGMW010000004">
    <property type="protein sequence ID" value="MCC4212010.1"/>
    <property type="molecule type" value="Genomic_DNA"/>
</dbReference>
<dbReference type="Proteomes" id="UP001197770">
    <property type="component" value="Unassembled WGS sequence"/>
</dbReference>
<dbReference type="RefSeq" id="WP_228229108.1">
    <property type="nucleotide sequence ID" value="NZ_JAJGMW010000004.1"/>
</dbReference>
<proteinExistence type="predicted"/>
<feature type="domain" description="HTH luxR-type" evidence="3">
    <location>
        <begin position="908"/>
        <end position="965"/>
    </location>
</feature>
<evidence type="ECO:0000313" key="4">
    <source>
        <dbReference type="EMBL" id="MCC4212010.1"/>
    </source>
</evidence>
<gene>
    <name evidence="4" type="ORF">LLW17_04705</name>
</gene>
<keyword evidence="2" id="KW-0812">Transmembrane</keyword>
<comment type="caution">
    <text evidence="4">The sequence shown here is derived from an EMBL/GenBank/DDBJ whole genome shotgun (WGS) entry which is preliminary data.</text>
</comment>
<dbReference type="SUPFAM" id="SSF63829">
    <property type="entry name" value="Calcium-dependent phosphotriesterase"/>
    <property type="match status" value="1"/>
</dbReference>
<dbReference type="InterPro" id="IPR036388">
    <property type="entry name" value="WH-like_DNA-bd_sf"/>
</dbReference>
<feature type="coiled-coil region" evidence="1">
    <location>
        <begin position="775"/>
        <end position="824"/>
    </location>
</feature>
<dbReference type="InterPro" id="IPR013783">
    <property type="entry name" value="Ig-like_fold"/>
</dbReference>
<dbReference type="Gene3D" id="1.10.10.10">
    <property type="entry name" value="Winged helix-like DNA-binding domain superfamily/Winged helix DNA-binding domain"/>
    <property type="match status" value="1"/>
</dbReference>
<dbReference type="SMART" id="SM00421">
    <property type="entry name" value="HTH_LUXR"/>
    <property type="match status" value="1"/>
</dbReference>
<dbReference type="SUPFAM" id="SSF46894">
    <property type="entry name" value="C-terminal effector domain of the bipartite response regulators"/>
    <property type="match status" value="1"/>
</dbReference>
<evidence type="ECO:0000259" key="3">
    <source>
        <dbReference type="SMART" id="SM00421"/>
    </source>
</evidence>
<reference evidence="4 5" key="1">
    <citation type="submission" date="2021-11" db="EMBL/GenBank/DDBJ databases">
        <title>Seasonal and diel survey of microbial diversity of the Tyrrhenian coast.</title>
        <authorList>
            <person name="Gattoni G."/>
            <person name="Corral P."/>
        </authorList>
    </citation>
    <scope>NUCLEOTIDE SEQUENCE [LARGE SCALE GENOMIC DNA]</scope>
    <source>
        <strain evidence="4 5">Mr9</strain>
    </source>
</reference>
<organism evidence="4 5">
    <name type="scientific">Leeuwenhoekiella parthenopeia</name>
    <dbReference type="NCBI Taxonomy" id="2890320"/>
    <lineage>
        <taxon>Bacteria</taxon>
        <taxon>Pseudomonadati</taxon>
        <taxon>Bacteroidota</taxon>
        <taxon>Flavobacteriia</taxon>
        <taxon>Flavobacteriales</taxon>
        <taxon>Flavobacteriaceae</taxon>
        <taxon>Leeuwenhoekiella</taxon>
    </lineage>
</organism>
<evidence type="ECO:0000313" key="5">
    <source>
        <dbReference type="Proteomes" id="UP001197770"/>
    </source>
</evidence>
<dbReference type="InterPro" id="IPR000792">
    <property type="entry name" value="Tscrpt_reg_LuxR_C"/>
</dbReference>
<evidence type="ECO:0000256" key="1">
    <source>
        <dbReference type="SAM" id="Coils"/>
    </source>
</evidence>
<sequence length="970" mass="111540">MHTRADKRINHFFFYVFVLFLIQTVSYAQQIPAFEKVIPKITHYTRSDFEADGQFWTMTEDEKGKLYFGNNDGILVFDGERWEKVTLPNHSGVRSLIRDSNNTIHAGGFNEIGIVKQDIQGNFNFISQNDSLQLDSENLENLWQVHEFKGNIIYRSFKELTVVNGTNAKRVNSGSNFIFSGIVNDHFYVQDQNLGVFEYNPENSSLTKAFNSTFSEESICAFLPAKNKDELLIITKQGGIYMANRTLNTVRFIKSVFKENDQEEILTAVAYKGIYLLGTLTSKMILMNAELELDRNPSLFKNLSSSTILSINPQEEESRIWVMLNNGIDLIEFDSPVSQIFENASVSDILVYNNILYLTTNTGVFYAPFDSGNYSLKSLNFKKVPDLEGQAWSVKEHEGSILVGHDKGLFELIDFMPIRIGIPNGIWKVIPVDGKENTFLATSYSGIYPLYYESGNWRLSQKIKGFDESSRDILQIDQGNDYWVCHGYKGIYRLKIDKNLERVFALEHFTNTNGLQSAFNVNVTEYEGEVVFTTNTGIYTFNAQQSQFEPYRPLNSILSPELNTRKLMKVADKTWFVQDDEPGYFIEDKGQIKINKSLFLNLKGNLNRGLESILPITTDQVLIGATNGLFLYNLDNQKAKTSSKTLITRLTYQKDQQNTFQLPIIQNLETPLSPDVLRFEFAAPALTPSSQKEFQYKLEGADKEWSSWSANAFKEYTHPAPGDYVFRVRSRNLLGQKADEAAFALSIPYPWYRSTFALILYVLGVTSLIILLTKLINKKIERERLKEKLAAQKSKKLLELEIEQLKLEKDKAQIKRAKEVLEEESLIKSKELANYTMLLVKKKEIFSDTFNALKDFRNSLKTQAARKRLQEVLFNLNQHRMGEEYLNVFDVHFEKVHHNFFNRLKDIDPGISKRELRLCAFVKMNLTNKEIAPLLNISTRGVETARYRIRKKLNVTDESFQVYLETLNDS</sequence>
<dbReference type="Pfam" id="PF07495">
    <property type="entry name" value="Y_Y_Y"/>
    <property type="match status" value="1"/>
</dbReference>
<dbReference type="InterPro" id="IPR015943">
    <property type="entry name" value="WD40/YVTN_repeat-like_dom_sf"/>
</dbReference>
<keyword evidence="5" id="KW-1185">Reference proteome</keyword>
<accession>A0ABS8GPW0</accession>
<keyword evidence="2" id="KW-0472">Membrane</keyword>
<evidence type="ECO:0000256" key="2">
    <source>
        <dbReference type="SAM" id="Phobius"/>
    </source>
</evidence>
<dbReference type="InterPro" id="IPR011123">
    <property type="entry name" value="Y_Y_Y"/>
</dbReference>
<protein>
    <submittedName>
        <fullName evidence="4">LuxR C-terminal-related transcriptional regulator</fullName>
    </submittedName>
</protein>
<dbReference type="Gene3D" id="2.130.10.10">
    <property type="entry name" value="YVTN repeat-like/Quinoprotein amine dehydrogenase"/>
    <property type="match status" value="2"/>
</dbReference>
<feature type="transmembrane region" description="Helical" evidence="2">
    <location>
        <begin position="756"/>
        <end position="776"/>
    </location>
</feature>